<dbReference type="EMBL" id="NTBI01000007">
    <property type="protein sequence ID" value="PAX16478.1"/>
    <property type="molecule type" value="Genomic_DNA"/>
</dbReference>
<proteinExistence type="predicted"/>
<sequence>MLPALPSVPLPRLERALIRAAQQLCRRARVWRVWTEPTLVQGPGEYDVDVPMHAQVEVLEAMTVDGRARQMLPWGFAPAAPEDTAGGHVVPGRVVFHVAEGGPLGQVRFRAVLLPVDGAPGLPDEVFDPYSALLALGVQSICMADRDRPWTDLQMAAALAQEFAAGVSQAATRAWRGYTDGTRRARIGWC</sequence>
<name>A0A2A2T4Y2_9BURK</name>
<reference evidence="1 2" key="1">
    <citation type="submission" date="2017-08" db="EMBL/GenBank/DDBJ databases">
        <title>WGS of Clinical strains of the CDC Group NO-1 linked to zoonotic infections in humans.</title>
        <authorList>
            <person name="Bernier A.-M."/>
            <person name="Bernard K."/>
        </authorList>
    </citation>
    <scope>NUCLEOTIDE SEQUENCE [LARGE SCALE GENOMIC DNA]</scope>
    <source>
        <strain evidence="1 2">NML91-0035</strain>
    </source>
</reference>
<comment type="caution">
    <text evidence="1">The sequence shown here is derived from an EMBL/GenBank/DDBJ whole genome shotgun (WGS) entry which is preliminary data.</text>
</comment>
<gene>
    <name evidence="1" type="ORF">CLI92_09095</name>
</gene>
<organism evidence="1 2">
    <name type="scientific">Vandammella animalimorsus</name>
    <dbReference type="NCBI Taxonomy" id="2029117"/>
    <lineage>
        <taxon>Bacteria</taxon>
        <taxon>Pseudomonadati</taxon>
        <taxon>Pseudomonadota</taxon>
        <taxon>Betaproteobacteria</taxon>
        <taxon>Burkholderiales</taxon>
        <taxon>Comamonadaceae</taxon>
        <taxon>Vandammella</taxon>
    </lineage>
</organism>
<evidence type="ECO:0000313" key="1">
    <source>
        <dbReference type="EMBL" id="PAX16478.1"/>
    </source>
</evidence>
<accession>A0A2A2T4Y2</accession>
<evidence type="ECO:0000313" key="2">
    <source>
        <dbReference type="Proteomes" id="UP000217780"/>
    </source>
</evidence>
<protein>
    <submittedName>
        <fullName evidence="1">Uncharacterized protein</fullName>
    </submittedName>
</protein>
<dbReference type="AlphaFoldDB" id="A0A2A2T4Y2"/>
<dbReference type="Proteomes" id="UP000217780">
    <property type="component" value="Unassembled WGS sequence"/>
</dbReference>